<keyword evidence="1" id="KW-1133">Transmembrane helix</keyword>
<organism evidence="2">
    <name type="scientific">Timema cristinae</name>
    <name type="common">Walking stick</name>
    <dbReference type="NCBI Taxonomy" id="61476"/>
    <lineage>
        <taxon>Eukaryota</taxon>
        <taxon>Metazoa</taxon>
        <taxon>Ecdysozoa</taxon>
        <taxon>Arthropoda</taxon>
        <taxon>Hexapoda</taxon>
        <taxon>Insecta</taxon>
        <taxon>Pterygota</taxon>
        <taxon>Neoptera</taxon>
        <taxon>Polyneoptera</taxon>
        <taxon>Phasmatodea</taxon>
        <taxon>Timematodea</taxon>
        <taxon>Timematoidea</taxon>
        <taxon>Timematidae</taxon>
        <taxon>Timema</taxon>
    </lineage>
</organism>
<sequence>MIWTLRDYRSTLARKEKKKERKEGDLIQKKSAKRKTTLASIWKKEYDENGCVAYEVPLPEDKTKERKRGQLLHIQNSMNKCDEVKNLMTATSDEIDKFMKSTYATQRKDIIDRKGGSMDVLPKWSYLEEANYFLAHASFLFGRNSKEVWKEKVSSKGFVLFSVLKIEKKNPVGQKRTEAGISTKEVIATANRSSTNLRQETPKLLALFQLLPLFFFEDENEIFCFVTDTSSMEEMQFAGSTDRPVLVVQGKSLYDENAVFQVFTEGESILKPRSILEGFLYFFFIIILHLRLQIWG</sequence>
<feature type="transmembrane region" description="Helical" evidence="1">
    <location>
        <begin position="278"/>
        <end position="295"/>
    </location>
</feature>
<dbReference type="AlphaFoldDB" id="A0A7R9DQM4"/>
<gene>
    <name evidence="2" type="ORF">TCEB3V08_LOCUS13577</name>
</gene>
<reference evidence="2" key="1">
    <citation type="submission" date="2020-11" db="EMBL/GenBank/DDBJ databases">
        <authorList>
            <person name="Tran Van P."/>
        </authorList>
    </citation>
    <scope>NUCLEOTIDE SEQUENCE</scope>
</reference>
<accession>A0A7R9DQM4</accession>
<protein>
    <submittedName>
        <fullName evidence="2">Uncharacterized protein</fullName>
    </submittedName>
</protein>
<keyword evidence="1" id="KW-0472">Membrane</keyword>
<proteinExistence type="predicted"/>
<name>A0A7R9DQM4_TIMCR</name>
<evidence type="ECO:0000256" key="1">
    <source>
        <dbReference type="SAM" id="Phobius"/>
    </source>
</evidence>
<dbReference type="EMBL" id="OC343145">
    <property type="protein sequence ID" value="CAD7419039.1"/>
    <property type="molecule type" value="Genomic_DNA"/>
</dbReference>
<evidence type="ECO:0000313" key="2">
    <source>
        <dbReference type="EMBL" id="CAD7419039.1"/>
    </source>
</evidence>
<keyword evidence="1" id="KW-0812">Transmembrane</keyword>